<keyword evidence="10" id="KW-0969">Cilium</keyword>
<reference evidence="10 11" key="1">
    <citation type="submission" date="2018-10" db="EMBL/GenBank/DDBJ databases">
        <authorList>
            <person name="Chen W.-M."/>
        </authorList>
    </citation>
    <scope>NUCLEOTIDE SEQUENCE [LARGE SCALE GENOMIC DNA]</scope>
    <source>
        <strain evidence="10 11">THS-13</strain>
    </source>
</reference>
<evidence type="ECO:0000259" key="7">
    <source>
        <dbReference type="Pfam" id="PF00460"/>
    </source>
</evidence>
<evidence type="ECO:0000259" key="9">
    <source>
        <dbReference type="Pfam" id="PF22692"/>
    </source>
</evidence>
<dbReference type="InterPro" id="IPR020013">
    <property type="entry name" value="Flagellar_FlgE/F/G"/>
</dbReference>
<feature type="domain" description="Flagellar basal-body/hook protein C-terminal" evidence="8">
    <location>
        <begin position="199"/>
        <end position="243"/>
    </location>
</feature>
<dbReference type="InterPro" id="IPR053967">
    <property type="entry name" value="LlgE_F_G-like_D1"/>
</dbReference>
<comment type="subcellular location">
    <subcellularLocation>
        <location evidence="1 6">Bacterial flagellum basal body</location>
    </subcellularLocation>
</comment>
<keyword evidence="10" id="KW-0966">Cell projection</keyword>
<sequence>MDRALYVALSGATQTLRAQAANNHNLANASTTGFKAELVVADALQVGGEGFGSRVNARSLDAGIDSRAGTLLSTGRELDVALGADDWLAVQAADGREAYTRAGELQVDADGLLRTRGGQEVLGEGGPIQIPPNSQLSIGSDGSVSVIPLEQTGGTAVTVGRLKIVSAAPTQLTRAGDNLYFAREGVPPLEASGSAKVVAGALESSNVNIAESMVTMIELARNFELQTRAMKSADENAQQAASLLRMK</sequence>
<evidence type="ECO:0000256" key="5">
    <source>
        <dbReference type="ARBA" id="ARBA00040228"/>
    </source>
</evidence>
<evidence type="ECO:0000256" key="6">
    <source>
        <dbReference type="RuleBase" id="RU362116"/>
    </source>
</evidence>
<dbReference type="Proteomes" id="UP000282106">
    <property type="component" value="Unassembled WGS sequence"/>
</dbReference>
<gene>
    <name evidence="10" type="primary">flgF</name>
    <name evidence="10" type="ORF">ED208_14200</name>
</gene>
<dbReference type="Pfam" id="PF22692">
    <property type="entry name" value="LlgE_F_G_D1"/>
    <property type="match status" value="1"/>
</dbReference>
<accession>A0A3N0V5Y1</accession>
<comment type="caution">
    <text evidence="10">The sequence shown here is derived from an EMBL/GenBank/DDBJ whole genome shotgun (WGS) entry which is preliminary data.</text>
</comment>
<protein>
    <recommendedName>
        <fullName evidence="5 6">Flagellar basal-body rod protein FlgF</fullName>
    </recommendedName>
</protein>
<proteinExistence type="inferred from homology"/>
<dbReference type="AlphaFoldDB" id="A0A3N0V5Y1"/>
<name>A0A3N0V5Y1_9GAMM</name>
<dbReference type="InParanoid" id="A0A3N0V5Y1"/>
<evidence type="ECO:0000256" key="4">
    <source>
        <dbReference type="ARBA" id="ARBA00038560"/>
    </source>
</evidence>
<dbReference type="NCBIfam" id="NF009280">
    <property type="entry name" value="PRK12640.1"/>
    <property type="match status" value="1"/>
</dbReference>
<evidence type="ECO:0000259" key="8">
    <source>
        <dbReference type="Pfam" id="PF06429"/>
    </source>
</evidence>
<dbReference type="SUPFAM" id="SSF117143">
    <property type="entry name" value="Flagellar hook protein flgE"/>
    <property type="match status" value="1"/>
</dbReference>
<dbReference type="PANTHER" id="PTHR30435:SF18">
    <property type="entry name" value="FLAGELLAR BASAL-BODY ROD PROTEIN FLGF"/>
    <property type="match status" value="1"/>
</dbReference>
<comment type="similarity">
    <text evidence="2 6">Belongs to the flagella basal body rod proteins family.</text>
</comment>
<dbReference type="GO" id="GO:0030694">
    <property type="term" value="C:bacterial-type flagellum basal body, rod"/>
    <property type="evidence" value="ECO:0007669"/>
    <property type="project" value="UniProtKB-UniRule"/>
</dbReference>
<feature type="domain" description="Flagellar hook protein FlgE/F/G-like D1" evidence="9">
    <location>
        <begin position="85"/>
        <end position="146"/>
    </location>
</feature>
<evidence type="ECO:0000256" key="3">
    <source>
        <dbReference type="ARBA" id="ARBA00023143"/>
    </source>
</evidence>
<dbReference type="InterPro" id="IPR037925">
    <property type="entry name" value="FlgE/F/G-like"/>
</dbReference>
<dbReference type="GO" id="GO:0071978">
    <property type="term" value="P:bacterial-type flagellum-dependent swarming motility"/>
    <property type="evidence" value="ECO:0007669"/>
    <property type="project" value="TreeGrafter"/>
</dbReference>
<comment type="subunit">
    <text evidence="4 6">The basal body constitutes a major portion of the flagellar organelle and consists of five rings (E,L,P,S, and M) mounted on a central rod. The rod consists of about 26 subunits of FlgG in the distal portion, and FlgB, FlgC and FlgF are thought to build up the proximal portion of the rod with about 6 subunits each.</text>
</comment>
<dbReference type="InterPro" id="IPR012836">
    <property type="entry name" value="FlgF"/>
</dbReference>
<dbReference type="FunCoup" id="A0A3N0V5Y1">
    <property type="interactions" value="44"/>
</dbReference>
<dbReference type="Pfam" id="PF00460">
    <property type="entry name" value="Flg_bb_rod"/>
    <property type="match status" value="1"/>
</dbReference>
<evidence type="ECO:0000313" key="10">
    <source>
        <dbReference type="EMBL" id="ROH87858.1"/>
    </source>
</evidence>
<dbReference type="InterPro" id="IPR001444">
    <property type="entry name" value="Flag_bb_rod_N"/>
</dbReference>
<dbReference type="Pfam" id="PF06429">
    <property type="entry name" value="Flg_bbr_C"/>
    <property type="match status" value="1"/>
</dbReference>
<evidence type="ECO:0000256" key="2">
    <source>
        <dbReference type="ARBA" id="ARBA00009677"/>
    </source>
</evidence>
<dbReference type="InterPro" id="IPR010930">
    <property type="entry name" value="Flg_bb/hook_C_dom"/>
</dbReference>
<dbReference type="RefSeq" id="WP_123212582.1">
    <property type="nucleotide sequence ID" value="NZ_RJVO01000007.1"/>
</dbReference>
<keyword evidence="3 6" id="KW-0975">Bacterial flagellum</keyword>
<keyword evidence="11" id="KW-1185">Reference proteome</keyword>
<dbReference type="NCBIfam" id="TIGR02490">
    <property type="entry name" value="flgF"/>
    <property type="match status" value="1"/>
</dbReference>
<dbReference type="NCBIfam" id="TIGR03506">
    <property type="entry name" value="FlgEFG_subfam"/>
    <property type="match status" value="1"/>
</dbReference>
<evidence type="ECO:0000256" key="1">
    <source>
        <dbReference type="ARBA" id="ARBA00004117"/>
    </source>
</evidence>
<keyword evidence="10" id="KW-0282">Flagellum</keyword>
<feature type="domain" description="Flagellar basal body rod protein N-terminal" evidence="7">
    <location>
        <begin position="5"/>
        <end position="35"/>
    </location>
</feature>
<dbReference type="PANTHER" id="PTHR30435">
    <property type="entry name" value="FLAGELLAR PROTEIN"/>
    <property type="match status" value="1"/>
</dbReference>
<dbReference type="EMBL" id="RJVO01000007">
    <property type="protein sequence ID" value="ROH87858.1"/>
    <property type="molecule type" value="Genomic_DNA"/>
</dbReference>
<organism evidence="10 11">
    <name type="scientific">Stagnimonas aquatica</name>
    <dbReference type="NCBI Taxonomy" id="2689987"/>
    <lineage>
        <taxon>Bacteria</taxon>
        <taxon>Pseudomonadati</taxon>
        <taxon>Pseudomonadota</taxon>
        <taxon>Gammaproteobacteria</taxon>
        <taxon>Nevskiales</taxon>
        <taxon>Nevskiaceae</taxon>
        <taxon>Stagnimonas</taxon>
    </lineage>
</organism>
<evidence type="ECO:0000313" key="11">
    <source>
        <dbReference type="Proteomes" id="UP000282106"/>
    </source>
</evidence>